<feature type="region of interest" description="Disordered" evidence="1">
    <location>
        <begin position="534"/>
        <end position="639"/>
    </location>
</feature>
<evidence type="ECO:0000256" key="1">
    <source>
        <dbReference type="SAM" id="MobiDB-lite"/>
    </source>
</evidence>
<gene>
    <name evidence="3" type="ORF">DBV15_07774</name>
</gene>
<dbReference type="EMBL" id="QBLH01000303">
    <property type="protein sequence ID" value="TGZ56681.1"/>
    <property type="molecule type" value="Genomic_DNA"/>
</dbReference>
<keyword evidence="2" id="KW-0732">Signal</keyword>
<reference evidence="3 4" key="1">
    <citation type="journal article" date="2019" name="Philos. Trans. R. Soc. Lond., B, Biol. Sci.">
        <title>Ant behaviour and brain gene expression of defending hosts depend on the ecological success of the intruding social parasite.</title>
        <authorList>
            <person name="Kaur R."/>
            <person name="Stoldt M."/>
            <person name="Jongepier E."/>
            <person name="Feldmeyer B."/>
            <person name="Menzel F."/>
            <person name="Bornberg-Bauer E."/>
            <person name="Foitzik S."/>
        </authorList>
    </citation>
    <scope>NUCLEOTIDE SEQUENCE [LARGE SCALE GENOMIC DNA]</scope>
    <source>
        <tissue evidence="3">Whole body</tissue>
    </source>
</reference>
<keyword evidence="4" id="KW-1185">Reference proteome</keyword>
<dbReference type="Proteomes" id="UP000310200">
    <property type="component" value="Unassembled WGS sequence"/>
</dbReference>
<sequence length="685" mass="76658">MKTTSWICWLLAVCICLSEGKNKIRRPFAPPPPYVPTLILKEPRPINQRISMGNTIHIGAGLSSQPRIPYKHANYRIRRPVYNVLSTSWKNQIPMRAVSLLNNRPIMPQRAPTKEFYSINKVPEYSPEYRPELVALPPTHRGGVDDDKGPIHTIPAPNLSPSAAKPPIADHQPYSSDLNYHTPAQNSRRTTFGLATISSSLSSQGTATSSSSSSSSIPPQPGIPPNQYQVTESNDVTLKEHVTVQPAILQPQDLDITRLYSIIINNPQPQSNEFFANHPFNSLSDTSVIGSNVQFGQSSTPMQTNLHSSLNVGFPSTAIPQAPYAYTIARQDLPAADLHVGHPAPAGPPLSASQLYNLLNNFPHKLAERYTTDEQHVLHQQQQIDQALESEQLAATSFSQPQMHSFNYDEQTNQLQQRRQQQILPDQDYASESVTADYNLDPESSVDIRKQNDNVHSGEEVTYHPLGGAEQSENNIEYGEMIHQRNPTTYFDKVVDDDVISTRFYTTLPNREAAEKLAALAAAGNVNSRLIGQLRKQQKEDMRKDEAMPFNHKNDDGDDAVIQHGKMTRSQIDGESDEQQNYNQPTKSDQNMKISQQHRPHRQSVQNDDEKSPLQITVPDESDYVTSDNDQSNVGKDDIGDMEYEYENENEDGEIKDVQSAILLDGKTTSHDNDSRIEFGSRLRS</sequence>
<feature type="compositionally biased region" description="Basic and acidic residues" evidence="1">
    <location>
        <begin position="537"/>
        <end position="555"/>
    </location>
</feature>
<comment type="caution">
    <text evidence="3">The sequence shown here is derived from an EMBL/GenBank/DDBJ whole genome shotgun (WGS) entry which is preliminary data.</text>
</comment>
<accession>A0A4S2L295</accession>
<feature type="compositionally biased region" description="Polar residues" evidence="1">
    <location>
        <begin position="173"/>
        <end position="187"/>
    </location>
</feature>
<feature type="signal peptide" evidence="2">
    <location>
        <begin position="1"/>
        <end position="20"/>
    </location>
</feature>
<dbReference type="STRING" id="300112.A0A4S2L295"/>
<feature type="compositionally biased region" description="Low complexity" evidence="1">
    <location>
        <begin position="202"/>
        <end position="217"/>
    </location>
</feature>
<feature type="region of interest" description="Disordered" evidence="1">
    <location>
        <begin position="202"/>
        <end position="229"/>
    </location>
</feature>
<name>A0A4S2L295_9HYME</name>
<evidence type="ECO:0000256" key="2">
    <source>
        <dbReference type="SAM" id="SignalP"/>
    </source>
</evidence>
<feature type="chain" id="PRO_5021019077" evidence="2">
    <location>
        <begin position="21"/>
        <end position="685"/>
    </location>
</feature>
<feature type="region of interest" description="Disordered" evidence="1">
    <location>
        <begin position="666"/>
        <end position="685"/>
    </location>
</feature>
<organism evidence="3 4">
    <name type="scientific">Temnothorax longispinosus</name>
    <dbReference type="NCBI Taxonomy" id="300112"/>
    <lineage>
        <taxon>Eukaryota</taxon>
        <taxon>Metazoa</taxon>
        <taxon>Ecdysozoa</taxon>
        <taxon>Arthropoda</taxon>
        <taxon>Hexapoda</taxon>
        <taxon>Insecta</taxon>
        <taxon>Pterygota</taxon>
        <taxon>Neoptera</taxon>
        <taxon>Endopterygota</taxon>
        <taxon>Hymenoptera</taxon>
        <taxon>Apocrita</taxon>
        <taxon>Aculeata</taxon>
        <taxon>Formicoidea</taxon>
        <taxon>Formicidae</taxon>
        <taxon>Myrmicinae</taxon>
        <taxon>Temnothorax</taxon>
    </lineage>
</organism>
<feature type="compositionally biased region" description="Polar residues" evidence="1">
    <location>
        <begin position="624"/>
        <end position="634"/>
    </location>
</feature>
<protein>
    <submittedName>
        <fullName evidence="3">Uncharacterized protein</fullName>
    </submittedName>
</protein>
<proteinExistence type="predicted"/>
<feature type="compositionally biased region" description="Basic and acidic residues" evidence="1">
    <location>
        <begin position="668"/>
        <end position="685"/>
    </location>
</feature>
<feature type="region of interest" description="Disordered" evidence="1">
    <location>
        <begin position="134"/>
        <end position="187"/>
    </location>
</feature>
<feature type="compositionally biased region" description="Polar residues" evidence="1">
    <location>
        <begin position="568"/>
        <end position="595"/>
    </location>
</feature>
<evidence type="ECO:0000313" key="3">
    <source>
        <dbReference type="EMBL" id="TGZ56681.1"/>
    </source>
</evidence>
<evidence type="ECO:0000313" key="4">
    <source>
        <dbReference type="Proteomes" id="UP000310200"/>
    </source>
</evidence>
<dbReference type="AlphaFoldDB" id="A0A4S2L295"/>